<dbReference type="AlphaFoldDB" id="A0A8X8C0R6"/>
<keyword evidence="2" id="KW-1185">Reference proteome</keyword>
<dbReference type="Proteomes" id="UP000886885">
    <property type="component" value="Unassembled WGS sequence"/>
</dbReference>
<evidence type="ECO:0000313" key="1">
    <source>
        <dbReference type="EMBL" id="KAG6736430.1"/>
    </source>
</evidence>
<dbReference type="EMBL" id="JAAWWB010000925">
    <property type="protein sequence ID" value="KAG6736430.1"/>
    <property type="molecule type" value="Genomic_DNA"/>
</dbReference>
<reference evidence="1" key="1">
    <citation type="journal article" date="2020" name="bioRxiv">
        <title>Hybrid origin of Populus tomentosa Carr. identified through genome sequencing and phylogenomic analysis.</title>
        <authorList>
            <person name="An X."/>
            <person name="Gao K."/>
            <person name="Chen Z."/>
            <person name="Li J."/>
            <person name="Yang X."/>
            <person name="Yang X."/>
            <person name="Zhou J."/>
            <person name="Guo T."/>
            <person name="Zhao T."/>
            <person name="Huang S."/>
            <person name="Miao D."/>
            <person name="Khan W.U."/>
            <person name="Rao P."/>
            <person name="Ye M."/>
            <person name="Lei B."/>
            <person name="Liao W."/>
            <person name="Wang J."/>
            <person name="Ji L."/>
            <person name="Li Y."/>
            <person name="Guo B."/>
            <person name="Mustafa N.S."/>
            <person name="Li S."/>
            <person name="Yun Q."/>
            <person name="Keller S.R."/>
            <person name="Mao J."/>
            <person name="Zhang R."/>
            <person name="Strauss S.H."/>
        </authorList>
    </citation>
    <scope>NUCLEOTIDE SEQUENCE</scope>
    <source>
        <strain evidence="1">GM15</strain>
        <tissue evidence="1">Leaf</tissue>
    </source>
</reference>
<dbReference type="OrthoDB" id="1773794at2759"/>
<gene>
    <name evidence="1" type="ORF">POTOM_060796</name>
</gene>
<name>A0A8X8C0R6_POPTO</name>
<comment type="caution">
    <text evidence="1">The sequence shown here is derived from an EMBL/GenBank/DDBJ whole genome shotgun (WGS) entry which is preliminary data.</text>
</comment>
<accession>A0A8X8C0R6</accession>
<proteinExistence type="predicted"/>
<sequence>MLIICILTISLIMFAFPTNFFVCLWAALSCLSLNQEASSILGSCGLSDKVYNFMRVRKRSCIQEAGNKPSGTDLKKLLIADAKRTYIPQIPESLKEDLVKRLQLFSQEK</sequence>
<evidence type="ECO:0000313" key="2">
    <source>
        <dbReference type="Proteomes" id="UP000886885"/>
    </source>
</evidence>
<organism evidence="1 2">
    <name type="scientific">Populus tomentosa</name>
    <name type="common">Chinese white poplar</name>
    <dbReference type="NCBI Taxonomy" id="118781"/>
    <lineage>
        <taxon>Eukaryota</taxon>
        <taxon>Viridiplantae</taxon>
        <taxon>Streptophyta</taxon>
        <taxon>Embryophyta</taxon>
        <taxon>Tracheophyta</taxon>
        <taxon>Spermatophyta</taxon>
        <taxon>Magnoliopsida</taxon>
        <taxon>eudicotyledons</taxon>
        <taxon>Gunneridae</taxon>
        <taxon>Pentapetalae</taxon>
        <taxon>rosids</taxon>
        <taxon>fabids</taxon>
        <taxon>Malpighiales</taxon>
        <taxon>Salicaceae</taxon>
        <taxon>Saliceae</taxon>
        <taxon>Populus</taxon>
    </lineage>
</organism>
<protein>
    <submittedName>
        <fullName evidence="1">Uncharacterized protein</fullName>
    </submittedName>
</protein>